<keyword evidence="2" id="KW-0378">Hydrolase</keyword>
<proteinExistence type="predicted"/>
<dbReference type="EMBL" id="JAUOEM010000002">
    <property type="protein sequence ID" value="MDO5987111.1"/>
    <property type="molecule type" value="Genomic_DNA"/>
</dbReference>
<feature type="domain" description="Restriction endonuclease type I HsdR N-terminal" evidence="1">
    <location>
        <begin position="61"/>
        <end position="125"/>
    </location>
</feature>
<name>A0ABT8WZJ8_9FLAO</name>
<keyword evidence="3" id="KW-1185">Reference proteome</keyword>
<sequence>MEIQNQLKSLAEKITKLKDKIDTEESTKHAFVLPFINILGYDTFNPTEVIPEYTADIGLKKGEKVDYAIFQNEQPIIIIECKNWKENLDAHNSQLFRYFHASKTRFALLTNGIEYRFYTDLDASNKMDEKPFLEFNITTLKDTVIHEITKFHKSNFDIDKIVNNASSLKYTKELKKLISEQLQAPSHGFIKLFAKEVHTGIVTKRVIDEFTDLVTKAFNQTISEKVNDRLNAALNKETEKQQEDIVEVEEISKIITTEEELDSFRIVVAILRRKLPVKRIAYRDTQSYFGILLDDNNRKPLCRIHLNSSNKYIGLFEKDKGETRHLIQSIDEIYEFEKQLLQTVDYYESE</sequence>
<evidence type="ECO:0000313" key="3">
    <source>
        <dbReference type="Proteomes" id="UP001176891"/>
    </source>
</evidence>
<reference evidence="2" key="1">
    <citation type="submission" date="2023-07" db="EMBL/GenBank/DDBJ databases">
        <title>Two novel species in the genus Flavivirga.</title>
        <authorList>
            <person name="Kwon K."/>
        </authorList>
    </citation>
    <scope>NUCLEOTIDE SEQUENCE</scope>
    <source>
        <strain evidence="2">KACC 14157</strain>
    </source>
</reference>
<dbReference type="PIRSF" id="PIRSF035009">
    <property type="entry name" value="UCP035009_HSDR_N"/>
    <property type="match status" value="1"/>
</dbReference>
<evidence type="ECO:0000259" key="1">
    <source>
        <dbReference type="Pfam" id="PF04313"/>
    </source>
</evidence>
<protein>
    <submittedName>
        <fullName evidence="2">Type I restriction endonuclease</fullName>
    </submittedName>
</protein>
<keyword evidence="2" id="KW-0540">Nuclease</keyword>
<accession>A0ABT8WZJ8</accession>
<dbReference type="Gene3D" id="3.90.1570.30">
    <property type="match status" value="1"/>
</dbReference>
<keyword evidence="2" id="KW-0255">Endonuclease</keyword>
<dbReference type="InterPro" id="IPR017035">
    <property type="entry name" value="UCP035009_HsdR_All3000-type"/>
</dbReference>
<dbReference type="RefSeq" id="WP_303281655.1">
    <property type="nucleotide sequence ID" value="NZ_BAABCZ010000005.1"/>
</dbReference>
<comment type="caution">
    <text evidence="2">The sequence shown here is derived from an EMBL/GenBank/DDBJ whole genome shotgun (WGS) entry which is preliminary data.</text>
</comment>
<dbReference type="Proteomes" id="UP001176891">
    <property type="component" value="Unassembled WGS sequence"/>
</dbReference>
<evidence type="ECO:0000313" key="2">
    <source>
        <dbReference type="EMBL" id="MDO5987111.1"/>
    </source>
</evidence>
<dbReference type="GO" id="GO:0004519">
    <property type="term" value="F:endonuclease activity"/>
    <property type="evidence" value="ECO:0007669"/>
    <property type="project" value="UniProtKB-KW"/>
</dbReference>
<dbReference type="Pfam" id="PF04313">
    <property type="entry name" value="HSDR_N"/>
    <property type="match status" value="1"/>
</dbReference>
<dbReference type="InterPro" id="IPR007409">
    <property type="entry name" value="Restrct_endonuc_type1_HsdR_N"/>
</dbReference>
<gene>
    <name evidence="2" type="ORF">Q4Q39_06775</name>
</gene>
<organism evidence="2 3">
    <name type="scientific">Flavivirga amylovorans</name>
    <dbReference type="NCBI Taxonomy" id="870486"/>
    <lineage>
        <taxon>Bacteria</taxon>
        <taxon>Pseudomonadati</taxon>
        <taxon>Bacteroidota</taxon>
        <taxon>Flavobacteriia</taxon>
        <taxon>Flavobacteriales</taxon>
        <taxon>Flavobacteriaceae</taxon>
        <taxon>Flavivirga</taxon>
    </lineage>
</organism>